<name>A0ABT5VGD0_9BACI</name>
<feature type="transmembrane region" description="Helical" evidence="1">
    <location>
        <begin position="137"/>
        <end position="158"/>
    </location>
</feature>
<reference evidence="2" key="1">
    <citation type="submission" date="2024-05" db="EMBL/GenBank/DDBJ databases">
        <title>Alkalihalobacillus sp. strain MEB203 novel alkaliphilic bacterium from Lonar Lake, India.</title>
        <authorList>
            <person name="Joshi A."/>
            <person name="Thite S."/>
            <person name="Mengade P."/>
        </authorList>
    </citation>
    <scope>NUCLEOTIDE SEQUENCE</scope>
    <source>
        <strain evidence="2">MEB 203</strain>
    </source>
</reference>
<evidence type="ECO:0000256" key="1">
    <source>
        <dbReference type="SAM" id="Phobius"/>
    </source>
</evidence>
<dbReference type="EMBL" id="JAOTPO010000009">
    <property type="protein sequence ID" value="MDE5414502.1"/>
    <property type="molecule type" value="Genomic_DNA"/>
</dbReference>
<feature type="transmembrane region" description="Helical" evidence="1">
    <location>
        <begin position="60"/>
        <end position="86"/>
    </location>
</feature>
<evidence type="ECO:0000313" key="2">
    <source>
        <dbReference type="EMBL" id="MDE5414502.1"/>
    </source>
</evidence>
<accession>A0ABT5VGD0</accession>
<keyword evidence="1" id="KW-0812">Transmembrane</keyword>
<proteinExistence type="predicted"/>
<gene>
    <name evidence="2" type="ORF">N7Z68_14070</name>
</gene>
<organism evidence="2 3">
    <name type="scientific">Alkalihalobacterium chitinilyticum</name>
    <dbReference type="NCBI Taxonomy" id="2980103"/>
    <lineage>
        <taxon>Bacteria</taxon>
        <taxon>Bacillati</taxon>
        <taxon>Bacillota</taxon>
        <taxon>Bacilli</taxon>
        <taxon>Bacillales</taxon>
        <taxon>Bacillaceae</taxon>
        <taxon>Alkalihalobacterium</taxon>
    </lineage>
</organism>
<evidence type="ECO:0000313" key="3">
    <source>
        <dbReference type="Proteomes" id="UP001148125"/>
    </source>
</evidence>
<sequence length="428" mass="49197">MIYHLVLKVRKNIWLIPSAYCVLATVLALFIIWLDTVHGERVEAALPATILISVDLAQTILGIIAAALLTMITITFSTIMVVLTTYSSQFSPRTLSDFVTNKVTMRVLGIYMGGFMYSILSLLFMREDLEHEVIAGTIGVLFSIVCLAFFAYFIHFVATSIQVNKLISELTRHTLDTVYNRKKPERKTETISISYNKPKLVPEAFTKMEVRSRTFGYIQLYQYDHLLKRAKKDDLYIEIVPAIGTFITTNQTIFNVYYQYKKPKINFHKYVEVGNDRTILQDVDFGIQKVVEVTLRALSPGINDPNTAIDGILHLGKLLAEACKQDGNYIAYSDRSVVRVIAHQKSVEEILYVTFYQICHYGREDISIMLATYEALIMIVEENNQRIKNKIWTFSQYIDKSFNKEVLQDLDLQYYDKKVNQLRAKTMT</sequence>
<protein>
    <submittedName>
        <fullName evidence="2">DUF2254 domain-containing protein</fullName>
    </submittedName>
</protein>
<dbReference type="Proteomes" id="UP001148125">
    <property type="component" value="Unassembled WGS sequence"/>
</dbReference>
<dbReference type="InterPro" id="IPR018723">
    <property type="entry name" value="DUF2254_membrane"/>
</dbReference>
<feature type="transmembrane region" description="Helical" evidence="1">
    <location>
        <begin position="107"/>
        <end position="125"/>
    </location>
</feature>
<keyword evidence="3" id="KW-1185">Reference proteome</keyword>
<keyword evidence="1" id="KW-1133">Transmembrane helix</keyword>
<feature type="transmembrane region" description="Helical" evidence="1">
    <location>
        <begin position="12"/>
        <end position="34"/>
    </location>
</feature>
<comment type="caution">
    <text evidence="2">The sequence shown here is derived from an EMBL/GenBank/DDBJ whole genome shotgun (WGS) entry which is preliminary data.</text>
</comment>
<keyword evidence="1" id="KW-0472">Membrane</keyword>
<dbReference type="Pfam" id="PF10011">
    <property type="entry name" value="DUF2254"/>
    <property type="match status" value="1"/>
</dbReference>
<dbReference type="RefSeq" id="WP_275119115.1">
    <property type="nucleotide sequence ID" value="NZ_JAOTPO010000009.1"/>
</dbReference>